<accession>A0ABT5U2X0</accession>
<evidence type="ECO:0000256" key="1">
    <source>
        <dbReference type="SAM" id="SignalP"/>
    </source>
</evidence>
<dbReference type="SUPFAM" id="SSF53850">
    <property type="entry name" value="Periplasmic binding protein-like II"/>
    <property type="match status" value="1"/>
</dbReference>
<sequence length="289" mass="33644">MRCILPAFLLCLLSVQSMAATTFTYRAPESGKDARYNYDTSVLELALKKTREAYGDYVLKPSPVMNFARAIRSAEQNQYENFFFKQSYDSALEQKELVYVPFPIDLGIVGYRVCFLSKKIKERVASAKSFAELSQFTHGQGVGWADTRILENSGMKVTSVHNYESLFHLVAANRFDLFCRGANELYEEYNAYKHIKNLSYDTSMSIAYPLPRFFYTHKSNTAAIERVYKGLRMAYKDGSLKLLWLKSYKQSIDFVELSKRQIYWIENPNLKGLESDEYRQYFYDPFKEN</sequence>
<name>A0ABT5U2X0_9GAMM</name>
<reference evidence="2 3" key="1">
    <citation type="submission" date="2022-11" db="EMBL/GenBank/DDBJ databases">
        <title>Spartinivicinus poritis sp. nov., isolated from scleractinian coral Porites lutea.</title>
        <authorList>
            <person name="Zhang G."/>
            <person name="Cai L."/>
            <person name="Wei Q."/>
        </authorList>
    </citation>
    <scope>NUCLEOTIDE SEQUENCE [LARGE SCALE GENOMIC DNA]</scope>
    <source>
        <strain evidence="2 3">A2-2</strain>
    </source>
</reference>
<evidence type="ECO:0008006" key="4">
    <source>
        <dbReference type="Google" id="ProtNLM"/>
    </source>
</evidence>
<evidence type="ECO:0000313" key="3">
    <source>
        <dbReference type="Proteomes" id="UP001528823"/>
    </source>
</evidence>
<gene>
    <name evidence="2" type="ORF">ORQ98_01930</name>
</gene>
<protein>
    <recommendedName>
        <fullName evidence="4">Solute-binding protein family 3/N-terminal domain-containing protein</fullName>
    </recommendedName>
</protein>
<dbReference type="EMBL" id="JAPMOU010000002">
    <property type="protein sequence ID" value="MDE1460717.1"/>
    <property type="molecule type" value="Genomic_DNA"/>
</dbReference>
<organism evidence="2 3">
    <name type="scientific">Spartinivicinus poritis</name>
    <dbReference type="NCBI Taxonomy" id="2994640"/>
    <lineage>
        <taxon>Bacteria</taxon>
        <taxon>Pseudomonadati</taxon>
        <taxon>Pseudomonadota</taxon>
        <taxon>Gammaproteobacteria</taxon>
        <taxon>Oceanospirillales</taxon>
        <taxon>Zooshikellaceae</taxon>
        <taxon>Spartinivicinus</taxon>
    </lineage>
</organism>
<dbReference type="Proteomes" id="UP001528823">
    <property type="component" value="Unassembled WGS sequence"/>
</dbReference>
<feature type="signal peptide" evidence="1">
    <location>
        <begin position="1"/>
        <end position="19"/>
    </location>
</feature>
<comment type="caution">
    <text evidence="2">The sequence shown here is derived from an EMBL/GenBank/DDBJ whole genome shotgun (WGS) entry which is preliminary data.</text>
</comment>
<keyword evidence="3" id="KW-1185">Reference proteome</keyword>
<feature type="chain" id="PRO_5045682819" description="Solute-binding protein family 3/N-terminal domain-containing protein" evidence="1">
    <location>
        <begin position="20"/>
        <end position="289"/>
    </location>
</feature>
<evidence type="ECO:0000313" key="2">
    <source>
        <dbReference type="EMBL" id="MDE1460717.1"/>
    </source>
</evidence>
<keyword evidence="1" id="KW-0732">Signal</keyword>
<proteinExistence type="predicted"/>
<dbReference type="RefSeq" id="WP_274687089.1">
    <property type="nucleotide sequence ID" value="NZ_JAPMOU010000002.1"/>
</dbReference>